<feature type="region of interest" description="Disordered" evidence="5">
    <location>
        <begin position="154"/>
        <end position="251"/>
    </location>
</feature>
<dbReference type="AlphaFoldDB" id="A0A9W8EEH2"/>
<comment type="caution">
    <text evidence="6">The sequence shown here is derived from an EMBL/GenBank/DDBJ whole genome shotgun (WGS) entry which is preliminary data.</text>
</comment>
<evidence type="ECO:0000256" key="2">
    <source>
        <dbReference type="ARBA" id="ARBA00007175"/>
    </source>
</evidence>
<keyword evidence="7" id="KW-1185">Reference proteome</keyword>
<evidence type="ECO:0000256" key="4">
    <source>
        <dbReference type="ARBA" id="ARBA00023242"/>
    </source>
</evidence>
<feature type="compositionally biased region" description="Basic and acidic residues" evidence="5">
    <location>
        <begin position="240"/>
        <end position="251"/>
    </location>
</feature>
<name>A0A9W8EEH2_9FUNG</name>
<dbReference type="Pfam" id="PF09805">
    <property type="entry name" value="Nop25"/>
    <property type="match status" value="1"/>
</dbReference>
<feature type="compositionally biased region" description="Basic and acidic residues" evidence="5">
    <location>
        <begin position="55"/>
        <end position="78"/>
    </location>
</feature>
<keyword evidence="4" id="KW-0539">Nucleus</keyword>
<dbReference type="GO" id="GO:0005730">
    <property type="term" value="C:nucleolus"/>
    <property type="evidence" value="ECO:0007669"/>
    <property type="project" value="UniProtKB-SubCell"/>
</dbReference>
<dbReference type="InterPro" id="IPR019186">
    <property type="entry name" value="Nucleolar_protein_12"/>
</dbReference>
<dbReference type="PANTHER" id="PTHR14577">
    <property type="entry name" value="NUCLEOLAR PROTEIN 12"/>
    <property type="match status" value="1"/>
</dbReference>
<dbReference type="OrthoDB" id="551633at2759"/>
<evidence type="ECO:0000256" key="1">
    <source>
        <dbReference type="ARBA" id="ARBA00004604"/>
    </source>
</evidence>
<evidence type="ECO:0000256" key="5">
    <source>
        <dbReference type="SAM" id="MobiDB-lite"/>
    </source>
</evidence>
<evidence type="ECO:0000256" key="3">
    <source>
        <dbReference type="ARBA" id="ARBA00023054"/>
    </source>
</evidence>
<evidence type="ECO:0008006" key="8">
    <source>
        <dbReference type="Google" id="ProtNLM"/>
    </source>
</evidence>
<protein>
    <recommendedName>
        <fullName evidence="8">Nucleolar protein 12</fullName>
    </recommendedName>
</protein>
<proteinExistence type="inferred from homology"/>
<comment type="similarity">
    <text evidence="2">Belongs to the RRP17 family.</text>
</comment>
<evidence type="ECO:0000313" key="7">
    <source>
        <dbReference type="Proteomes" id="UP001150907"/>
    </source>
</evidence>
<dbReference type="EMBL" id="JANBQF010000366">
    <property type="protein sequence ID" value="KAJ2001777.1"/>
    <property type="molecule type" value="Genomic_DNA"/>
</dbReference>
<reference evidence="6" key="1">
    <citation type="submission" date="2022-07" db="EMBL/GenBank/DDBJ databases">
        <title>Phylogenomic reconstructions and comparative analyses of Kickxellomycotina fungi.</title>
        <authorList>
            <person name="Reynolds N.K."/>
            <person name="Stajich J.E."/>
            <person name="Barry K."/>
            <person name="Grigoriev I.V."/>
            <person name="Crous P."/>
            <person name="Smith M.E."/>
        </authorList>
    </citation>
    <scope>NUCLEOTIDE SEQUENCE</scope>
    <source>
        <strain evidence="6">IMI 214461</strain>
    </source>
</reference>
<feature type="compositionally biased region" description="Basic residues" evidence="5">
    <location>
        <begin position="199"/>
        <end position="208"/>
    </location>
</feature>
<keyword evidence="3" id="KW-0175">Coiled coil</keyword>
<comment type="subcellular location">
    <subcellularLocation>
        <location evidence="1">Nucleus</location>
        <location evidence="1">Nucleolus</location>
    </subcellularLocation>
</comment>
<sequence length="251" mass="28275">MRDNAAALTAGGKIYAKKRKARKDQVEQVEFDPKARQKFLTGFHKRKLERREHAIAQAKAKEREERLEMRREKREQQKDILAQRILENKSFYGTATSDNEDDDGQSTSHESGSESDSDSQAGPATSSRDSAKDVAVLTSESAVTTVTIIKDFDPARLEDEEVDLERKLSPQGLIKKIVDDVVKRTKQTSDDEAEQAGNKKPKKKKAKKFRYETKAKRAMKNTKDRAANKDRGAAKRAARGAKDKGAAKKRR</sequence>
<feature type="compositionally biased region" description="Basic and acidic residues" evidence="5">
    <location>
        <begin position="209"/>
        <end position="233"/>
    </location>
</feature>
<feature type="region of interest" description="Disordered" evidence="5">
    <location>
        <begin position="55"/>
        <end position="137"/>
    </location>
</feature>
<evidence type="ECO:0000313" key="6">
    <source>
        <dbReference type="EMBL" id="KAJ2001777.1"/>
    </source>
</evidence>
<dbReference type="Proteomes" id="UP001150907">
    <property type="component" value="Unassembled WGS sequence"/>
</dbReference>
<gene>
    <name evidence="6" type="ORF">H4R26_003944</name>
</gene>
<dbReference type="GO" id="GO:0019843">
    <property type="term" value="F:rRNA binding"/>
    <property type="evidence" value="ECO:0007669"/>
    <property type="project" value="TreeGrafter"/>
</dbReference>
<accession>A0A9W8EEH2</accession>
<dbReference type="PANTHER" id="PTHR14577:SF0">
    <property type="entry name" value="NUCLEOLAR PROTEIN 12"/>
    <property type="match status" value="1"/>
</dbReference>
<organism evidence="6 7">
    <name type="scientific">Coemansia thaxteri</name>
    <dbReference type="NCBI Taxonomy" id="2663907"/>
    <lineage>
        <taxon>Eukaryota</taxon>
        <taxon>Fungi</taxon>
        <taxon>Fungi incertae sedis</taxon>
        <taxon>Zoopagomycota</taxon>
        <taxon>Kickxellomycotina</taxon>
        <taxon>Kickxellomycetes</taxon>
        <taxon>Kickxellales</taxon>
        <taxon>Kickxellaceae</taxon>
        <taxon>Coemansia</taxon>
    </lineage>
</organism>
<feature type="compositionally biased region" description="Basic and acidic residues" evidence="5">
    <location>
        <begin position="176"/>
        <end position="189"/>
    </location>
</feature>